<accession>A0A3P1SCW1</accession>
<dbReference type="InterPro" id="IPR003439">
    <property type="entry name" value="ABC_transporter-like_ATP-bd"/>
</dbReference>
<dbReference type="Gene3D" id="3.40.50.300">
    <property type="entry name" value="P-loop containing nucleotide triphosphate hydrolases"/>
    <property type="match status" value="2"/>
</dbReference>
<dbReference type="GO" id="GO:0016887">
    <property type="term" value="F:ATP hydrolysis activity"/>
    <property type="evidence" value="ECO:0007669"/>
    <property type="project" value="InterPro"/>
</dbReference>
<dbReference type="InterPro" id="IPR017871">
    <property type="entry name" value="ABC_transporter-like_CS"/>
</dbReference>
<organism evidence="5 6">
    <name type="scientific">Schaalia canis</name>
    <dbReference type="NCBI Taxonomy" id="100469"/>
    <lineage>
        <taxon>Bacteria</taxon>
        <taxon>Bacillati</taxon>
        <taxon>Actinomycetota</taxon>
        <taxon>Actinomycetes</taxon>
        <taxon>Actinomycetales</taxon>
        <taxon>Actinomycetaceae</taxon>
        <taxon>Schaalia</taxon>
    </lineage>
</organism>
<feature type="region of interest" description="Disordered" evidence="3">
    <location>
        <begin position="206"/>
        <end position="230"/>
    </location>
</feature>
<keyword evidence="2 5" id="KW-0067">ATP-binding</keyword>
<dbReference type="PANTHER" id="PTHR43038:SF3">
    <property type="entry name" value="ABC TRANSPORTER G FAMILY MEMBER 20 ISOFORM X1"/>
    <property type="match status" value="1"/>
</dbReference>
<evidence type="ECO:0000313" key="6">
    <source>
        <dbReference type="Proteomes" id="UP000280444"/>
    </source>
</evidence>
<feature type="domain" description="ABC transporter" evidence="4">
    <location>
        <begin position="1"/>
        <end position="202"/>
    </location>
</feature>
<dbReference type="PROSITE" id="PS00211">
    <property type="entry name" value="ABC_TRANSPORTER_1"/>
    <property type="match status" value="1"/>
</dbReference>
<evidence type="ECO:0000256" key="1">
    <source>
        <dbReference type="ARBA" id="ARBA00022741"/>
    </source>
</evidence>
<proteinExistence type="predicted"/>
<evidence type="ECO:0000256" key="2">
    <source>
        <dbReference type="ARBA" id="ARBA00022840"/>
    </source>
</evidence>
<dbReference type="PROSITE" id="PS50893">
    <property type="entry name" value="ABC_TRANSPORTER_2"/>
    <property type="match status" value="2"/>
</dbReference>
<gene>
    <name evidence="5" type="ORF">EII11_09755</name>
</gene>
<dbReference type="CDD" id="cd03230">
    <property type="entry name" value="ABC_DR_subfamily_A"/>
    <property type="match status" value="1"/>
</dbReference>
<dbReference type="PANTHER" id="PTHR43038">
    <property type="entry name" value="ATP-BINDING CASSETTE, SUB-FAMILY H, MEMBER 1"/>
    <property type="match status" value="1"/>
</dbReference>
<dbReference type="Proteomes" id="UP000280444">
    <property type="component" value="Unassembled WGS sequence"/>
</dbReference>
<sequence length="547" mass="58903">MMIAFSPGTVTALVGGDGAGKTSLLKTLTSAQGRAQMGVGALSTGEVGYQGATSGTWPQLTVVENLQFAARAHSMPRNVTQARIDALCEAARLDEARDRLASRLSGGMRQKLGVLMAMIHSPALLLLDEPTTGVDAESRQVLWQLIRRAAREGATVVVATTYLDEAEQADQVCVLDRGQLMARGSCEEVLASTPGRVWQVGDPLPRHARPHPYAEASVPNDDGAGASKDMAANNPAATEITGSVPLVLNDAHTWQRGQRFYYWQSSDVPPPVGGRPVALDLELSTIASMLAREREASTGNPGRTYKHPESADPPLSPRLTYPSGIPLIKARQITKYFGDFTALDDVSLSLKSGEIVGLIGSNGAGKSTLIRILLGLQQADSGTVELFEGLEPRQARANIGYVPQTLGLYEALTPGENLAFTMNTYGAVKDNIAPYSLARTRPNTRRWKAGDWDDAIRMFPNVPVRDLPLGAKRRLAVACALSHAPRLLICDEPTSGMDALSRARLWKHLHRVADAGTGILITTHYQQEALQCDRLVLLEAGRLVIDR</sequence>
<dbReference type="AlphaFoldDB" id="A0A3P1SCW1"/>
<dbReference type="EMBL" id="RQZF01000013">
    <property type="protein sequence ID" value="RRC94585.1"/>
    <property type="molecule type" value="Genomic_DNA"/>
</dbReference>
<feature type="region of interest" description="Disordered" evidence="3">
    <location>
        <begin position="294"/>
        <end position="318"/>
    </location>
</feature>
<dbReference type="InterPro" id="IPR003593">
    <property type="entry name" value="AAA+_ATPase"/>
</dbReference>
<name>A0A3P1SCW1_9ACTO</name>
<dbReference type="OrthoDB" id="9804819at2"/>
<dbReference type="Pfam" id="PF00005">
    <property type="entry name" value="ABC_tran"/>
    <property type="match status" value="2"/>
</dbReference>
<evidence type="ECO:0000259" key="4">
    <source>
        <dbReference type="PROSITE" id="PS50893"/>
    </source>
</evidence>
<feature type="domain" description="ABC transporter" evidence="4">
    <location>
        <begin position="328"/>
        <end position="547"/>
    </location>
</feature>
<evidence type="ECO:0000256" key="3">
    <source>
        <dbReference type="SAM" id="MobiDB-lite"/>
    </source>
</evidence>
<dbReference type="SUPFAM" id="SSF52540">
    <property type="entry name" value="P-loop containing nucleoside triphosphate hydrolases"/>
    <property type="match status" value="2"/>
</dbReference>
<evidence type="ECO:0000313" key="5">
    <source>
        <dbReference type="EMBL" id="RRC94585.1"/>
    </source>
</evidence>
<dbReference type="SMART" id="SM00382">
    <property type="entry name" value="AAA"/>
    <property type="match status" value="2"/>
</dbReference>
<dbReference type="InterPro" id="IPR027417">
    <property type="entry name" value="P-loop_NTPase"/>
</dbReference>
<reference evidence="5 6" key="1">
    <citation type="submission" date="2018-11" db="EMBL/GenBank/DDBJ databases">
        <title>Genomes From Bacteria Associated with the Canine Oral Cavity: a Test Case for Automated Genome-Based Taxonomic Assignment.</title>
        <authorList>
            <person name="Coil D.A."/>
            <person name="Jospin G."/>
            <person name="Darling A.E."/>
            <person name="Wallis C."/>
            <person name="Davis I.J."/>
            <person name="Harris S."/>
            <person name="Eisen J.A."/>
            <person name="Holcombe L.J."/>
            <person name="O'Flynn C."/>
        </authorList>
    </citation>
    <scope>NUCLEOTIDE SEQUENCE [LARGE SCALE GENOMIC DNA]</scope>
    <source>
        <strain evidence="5 6">OH770</strain>
    </source>
</reference>
<keyword evidence="1" id="KW-0547">Nucleotide-binding</keyword>
<keyword evidence="6" id="KW-1185">Reference proteome</keyword>
<dbReference type="RefSeq" id="WP_124872205.1">
    <property type="nucleotide sequence ID" value="NZ_RQZF01000013.1"/>
</dbReference>
<dbReference type="GO" id="GO:0005524">
    <property type="term" value="F:ATP binding"/>
    <property type="evidence" value="ECO:0007669"/>
    <property type="project" value="UniProtKB-KW"/>
</dbReference>
<comment type="caution">
    <text evidence="5">The sequence shown here is derived from an EMBL/GenBank/DDBJ whole genome shotgun (WGS) entry which is preliminary data.</text>
</comment>
<protein>
    <submittedName>
        <fullName evidence="5">ABC transporter ATP-binding protein</fullName>
    </submittedName>
</protein>